<evidence type="ECO:0000256" key="1">
    <source>
        <dbReference type="SAM" id="Phobius"/>
    </source>
</evidence>
<dbReference type="EMBL" id="JACIDT010000028">
    <property type="protein sequence ID" value="MBB3928615.1"/>
    <property type="molecule type" value="Genomic_DNA"/>
</dbReference>
<comment type="caution">
    <text evidence="2">The sequence shown here is derived from an EMBL/GenBank/DDBJ whole genome shotgun (WGS) entry which is preliminary data.</text>
</comment>
<keyword evidence="1" id="KW-0472">Membrane</keyword>
<dbReference type="AlphaFoldDB" id="A0A7W6BRA0"/>
<dbReference type="Proteomes" id="UP000571950">
    <property type="component" value="Unassembled WGS sequence"/>
</dbReference>
<feature type="transmembrane region" description="Helical" evidence="1">
    <location>
        <begin position="61"/>
        <end position="79"/>
    </location>
</feature>
<gene>
    <name evidence="2" type="ORF">GGR43_004360</name>
</gene>
<organism evidence="2 3">
    <name type="scientific">Sphingobium jiangsuense</name>
    <dbReference type="NCBI Taxonomy" id="870476"/>
    <lineage>
        <taxon>Bacteria</taxon>
        <taxon>Pseudomonadati</taxon>
        <taxon>Pseudomonadota</taxon>
        <taxon>Alphaproteobacteria</taxon>
        <taxon>Sphingomonadales</taxon>
        <taxon>Sphingomonadaceae</taxon>
        <taxon>Sphingobium</taxon>
    </lineage>
</organism>
<sequence>MPDLLDAGPSGLVHAEIGKKVVKVGNLALAADKSRDAPLVIFLEHDKSRFFSECAPANLRAELPLMLVFFFSFFVRVGLTTMRTARDQRVGDLQDYGQRNHVIGAVDKFKHGLSPQ</sequence>
<name>A0A7W6BRA0_9SPHN</name>
<reference evidence="2 3" key="1">
    <citation type="submission" date="2020-08" db="EMBL/GenBank/DDBJ databases">
        <title>Genomic Encyclopedia of Type Strains, Phase IV (KMG-IV): sequencing the most valuable type-strain genomes for metagenomic binning, comparative biology and taxonomic classification.</title>
        <authorList>
            <person name="Goeker M."/>
        </authorList>
    </citation>
    <scope>NUCLEOTIDE SEQUENCE [LARGE SCALE GENOMIC DNA]</scope>
    <source>
        <strain evidence="2 3">DSM 26189</strain>
    </source>
</reference>
<evidence type="ECO:0000313" key="3">
    <source>
        <dbReference type="Proteomes" id="UP000571950"/>
    </source>
</evidence>
<keyword evidence="1" id="KW-0812">Transmembrane</keyword>
<dbReference type="RefSeq" id="WP_188073885.1">
    <property type="nucleotide sequence ID" value="NZ_BSPS01000041.1"/>
</dbReference>
<accession>A0A7W6BRA0</accession>
<keyword evidence="1" id="KW-1133">Transmembrane helix</keyword>
<evidence type="ECO:0000313" key="2">
    <source>
        <dbReference type="EMBL" id="MBB3928615.1"/>
    </source>
</evidence>
<keyword evidence="3" id="KW-1185">Reference proteome</keyword>
<proteinExistence type="predicted"/>
<protein>
    <submittedName>
        <fullName evidence="2">Uncharacterized protein</fullName>
    </submittedName>
</protein>